<feature type="compositionally biased region" description="Basic residues" evidence="1">
    <location>
        <begin position="460"/>
        <end position="475"/>
    </location>
</feature>
<gene>
    <name evidence="2" type="ORF">EJ06DRAFT_532772</name>
</gene>
<evidence type="ECO:0000313" key="3">
    <source>
        <dbReference type="Proteomes" id="UP000799640"/>
    </source>
</evidence>
<sequence length="475" mass="51705">MAHQSIPGPEGRLNGMLRSATADGTSSNGAEHPDPTLSLSRLLEEVHPEIPQTKNPNTNTLTPSEVTNGIEAQSAGKFEMDLDDDIVAKAEPVEPNVSFPDNDEVPQCLIFGNDAGPHEVLIPMRHLQKLPKDVLRKILSQGESLGNFHRLGSTPHCESLIRVKQFLDHGDYTPFKPYTALEYIDSSGATQSWPVAKKDTPNAVASTKGTHALFLKEIDLYLYAAELGYSELLKVSCERICTKYPKSPQGILALIERVYDVAAKIQDTHMMSRIQDYTNANCKELTKLPAFVRLLRSQLVAKPPLGPLLLEAYISSSDGARRELAQKEPASPQTPAIKRPPPPRPASTNLASALPALVEALSTGALVVAPDNGYGTLLVNGRMVGRNTDFHFARGELLVTDLSTESHNSRNNILVTNSRGEKGDILKTLVKSVPMGLGAFRSEGDGVNCGASSDREGRAHRSKHGSRSRSPFRRF</sequence>
<evidence type="ECO:0000313" key="2">
    <source>
        <dbReference type="EMBL" id="KAF2397775.1"/>
    </source>
</evidence>
<name>A0A6G1HPU6_9PEZI</name>
<keyword evidence="3" id="KW-1185">Reference proteome</keyword>
<feature type="region of interest" description="Disordered" evidence="1">
    <location>
        <begin position="1"/>
        <end position="39"/>
    </location>
</feature>
<dbReference type="AlphaFoldDB" id="A0A6G1HPU6"/>
<dbReference type="Proteomes" id="UP000799640">
    <property type="component" value="Unassembled WGS sequence"/>
</dbReference>
<dbReference type="EMBL" id="ML996702">
    <property type="protein sequence ID" value="KAF2397775.1"/>
    <property type="molecule type" value="Genomic_DNA"/>
</dbReference>
<accession>A0A6G1HPU6</accession>
<organism evidence="2 3">
    <name type="scientific">Trichodelitschia bisporula</name>
    <dbReference type="NCBI Taxonomy" id="703511"/>
    <lineage>
        <taxon>Eukaryota</taxon>
        <taxon>Fungi</taxon>
        <taxon>Dikarya</taxon>
        <taxon>Ascomycota</taxon>
        <taxon>Pezizomycotina</taxon>
        <taxon>Dothideomycetes</taxon>
        <taxon>Dothideomycetes incertae sedis</taxon>
        <taxon>Phaeotrichales</taxon>
        <taxon>Phaeotrichaceae</taxon>
        <taxon>Trichodelitschia</taxon>
    </lineage>
</organism>
<proteinExistence type="predicted"/>
<dbReference type="OrthoDB" id="3944830at2759"/>
<feature type="region of interest" description="Disordered" evidence="1">
    <location>
        <begin position="444"/>
        <end position="475"/>
    </location>
</feature>
<evidence type="ECO:0000256" key="1">
    <source>
        <dbReference type="SAM" id="MobiDB-lite"/>
    </source>
</evidence>
<reference evidence="2" key="1">
    <citation type="journal article" date="2020" name="Stud. Mycol.">
        <title>101 Dothideomycetes genomes: a test case for predicting lifestyles and emergence of pathogens.</title>
        <authorList>
            <person name="Haridas S."/>
            <person name="Albert R."/>
            <person name="Binder M."/>
            <person name="Bloem J."/>
            <person name="Labutti K."/>
            <person name="Salamov A."/>
            <person name="Andreopoulos B."/>
            <person name="Baker S."/>
            <person name="Barry K."/>
            <person name="Bills G."/>
            <person name="Bluhm B."/>
            <person name="Cannon C."/>
            <person name="Castanera R."/>
            <person name="Culley D."/>
            <person name="Daum C."/>
            <person name="Ezra D."/>
            <person name="Gonzalez J."/>
            <person name="Henrissat B."/>
            <person name="Kuo A."/>
            <person name="Liang C."/>
            <person name="Lipzen A."/>
            <person name="Lutzoni F."/>
            <person name="Magnuson J."/>
            <person name="Mondo S."/>
            <person name="Nolan M."/>
            <person name="Ohm R."/>
            <person name="Pangilinan J."/>
            <person name="Park H.-J."/>
            <person name="Ramirez L."/>
            <person name="Alfaro M."/>
            <person name="Sun H."/>
            <person name="Tritt A."/>
            <person name="Yoshinaga Y."/>
            <person name="Zwiers L.-H."/>
            <person name="Turgeon B."/>
            <person name="Goodwin S."/>
            <person name="Spatafora J."/>
            <person name="Crous P."/>
            <person name="Grigoriev I."/>
        </authorList>
    </citation>
    <scope>NUCLEOTIDE SEQUENCE</scope>
    <source>
        <strain evidence="2">CBS 262.69</strain>
    </source>
</reference>
<feature type="region of interest" description="Disordered" evidence="1">
    <location>
        <begin position="321"/>
        <end position="349"/>
    </location>
</feature>
<protein>
    <submittedName>
        <fullName evidence="2">Uncharacterized protein</fullName>
    </submittedName>
</protein>